<dbReference type="GO" id="GO:0140647">
    <property type="term" value="P:P450-containing electron transport chain"/>
    <property type="evidence" value="ECO:0007669"/>
    <property type="project" value="InterPro"/>
</dbReference>
<dbReference type="AlphaFoldDB" id="A0A540NGR7"/>
<dbReference type="InterPro" id="IPR012675">
    <property type="entry name" value="Beta-grasp_dom_sf"/>
</dbReference>
<accession>A0A540NGR7</accession>
<dbReference type="GO" id="GO:0009055">
    <property type="term" value="F:electron transfer activity"/>
    <property type="evidence" value="ECO:0007669"/>
    <property type="project" value="TreeGrafter"/>
</dbReference>
<protein>
    <recommendedName>
        <fullName evidence="8">2Fe-2S ferredoxin-type domain-containing protein</fullName>
    </recommendedName>
</protein>
<dbReference type="PANTHER" id="PTHR23426:SF34">
    <property type="entry name" value="ADRENODOXIN-LIKE PROTEIN 1, MITOCHONDRIAL-RELATED"/>
    <property type="match status" value="1"/>
</dbReference>
<organism evidence="9 10">
    <name type="scientific">Malus baccata</name>
    <name type="common">Siberian crab apple</name>
    <name type="synonym">Pyrus baccata</name>
    <dbReference type="NCBI Taxonomy" id="106549"/>
    <lineage>
        <taxon>Eukaryota</taxon>
        <taxon>Viridiplantae</taxon>
        <taxon>Streptophyta</taxon>
        <taxon>Embryophyta</taxon>
        <taxon>Tracheophyta</taxon>
        <taxon>Spermatophyta</taxon>
        <taxon>Magnoliopsida</taxon>
        <taxon>eudicotyledons</taxon>
        <taxon>Gunneridae</taxon>
        <taxon>Pentapetalae</taxon>
        <taxon>rosids</taxon>
        <taxon>fabids</taxon>
        <taxon>Rosales</taxon>
        <taxon>Rosaceae</taxon>
        <taxon>Amygdaloideae</taxon>
        <taxon>Maleae</taxon>
        <taxon>Malus</taxon>
    </lineage>
</organism>
<evidence type="ECO:0000259" key="8">
    <source>
        <dbReference type="PROSITE" id="PS51085"/>
    </source>
</evidence>
<evidence type="ECO:0000313" key="10">
    <source>
        <dbReference type="Proteomes" id="UP000315295"/>
    </source>
</evidence>
<dbReference type="PROSITE" id="PS51085">
    <property type="entry name" value="2FE2S_FER_2"/>
    <property type="match status" value="1"/>
</dbReference>
<sequence>MGFLHKLWDETLAGPAPESGLGKLRKYDSMSIPSSPPMAADEVPVTRSITILRTSSSTLGNLSPDSGSTSESPTTPGTPRTPGTPGALNFKKLTRRKSSTDALTRAEPRSPTEKFGALTMLDNPLSWQVVLLPLAVSTAAKTGNFGGRYSYIFHNPKHQTYSTTTAHEEGDKKVEEISVTFVDKDEMEKHIKIPFGMSTPEAAHENDIELEGACEGSCACSTCHVIVRIQTDEENDMLDLAFGLTETSRLGCQMVAKPELDGICLELPSATRNFAVDRNLVE</sequence>
<dbReference type="GO" id="GO:0051537">
    <property type="term" value="F:2 iron, 2 sulfur cluster binding"/>
    <property type="evidence" value="ECO:0007669"/>
    <property type="project" value="UniProtKB-KW"/>
</dbReference>
<dbReference type="CDD" id="cd00207">
    <property type="entry name" value="fer2"/>
    <property type="match status" value="1"/>
</dbReference>
<dbReference type="Pfam" id="PF00111">
    <property type="entry name" value="Fer2"/>
    <property type="match status" value="1"/>
</dbReference>
<dbReference type="PROSITE" id="PS00814">
    <property type="entry name" value="ADX"/>
    <property type="match status" value="1"/>
</dbReference>
<evidence type="ECO:0000256" key="3">
    <source>
        <dbReference type="ARBA" id="ARBA00022723"/>
    </source>
</evidence>
<evidence type="ECO:0000256" key="1">
    <source>
        <dbReference type="ARBA" id="ARBA00010502"/>
    </source>
</evidence>
<evidence type="ECO:0000256" key="6">
    <source>
        <dbReference type="ARBA" id="ARBA00034078"/>
    </source>
</evidence>
<evidence type="ECO:0000256" key="5">
    <source>
        <dbReference type="ARBA" id="ARBA00023014"/>
    </source>
</evidence>
<keyword evidence="3" id="KW-0479">Metal-binding</keyword>
<keyword evidence="5" id="KW-0411">Iron-sulfur</keyword>
<dbReference type="EMBL" id="VIEB01000053">
    <property type="protein sequence ID" value="TQE09720.1"/>
    <property type="molecule type" value="Genomic_DNA"/>
</dbReference>
<evidence type="ECO:0000313" key="9">
    <source>
        <dbReference type="EMBL" id="TQE09720.1"/>
    </source>
</evidence>
<evidence type="ECO:0000256" key="2">
    <source>
        <dbReference type="ARBA" id="ARBA00022714"/>
    </source>
</evidence>
<comment type="caution">
    <text evidence="9">The sequence shown here is derived from an EMBL/GenBank/DDBJ whole genome shotgun (WGS) entry which is preliminary data.</text>
</comment>
<dbReference type="InterPro" id="IPR001055">
    <property type="entry name" value="Adrenodoxin-like"/>
</dbReference>
<dbReference type="Pfam" id="PF05564">
    <property type="entry name" value="Auxin_repressed"/>
    <property type="match status" value="1"/>
</dbReference>
<dbReference type="GO" id="GO:0005739">
    <property type="term" value="C:mitochondrion"/>
    <property type="evidence" value="ECO:0007669"/>
    <property type="project" value="TreeGrafter"/>
</dbReference>
<dbReference type="InterPro" id="IPR001041">
    <property type="entry name" value="2Fe-2S_ferredoxin-type"/>
</dbReference>
<keyword evidence="2" id="KW-0001">2Fe-2S</keyword>
<keyword evidence="4" id="KW-0408">Iron</keyword>
<proteinExistence type="inferred from homology"/>
<feature type="compositionally biased region" description="Low complexity" evidence="7">
    <location>
        <begin position="54"/>
        <end position="86"/>
    </location>
</feature>
<feature type="region of interest" description="Disordered" evidence="7">
    <location>
        <begin position="54"/>
        <end position="110"/>
    </location>
</feature>
<feature type="domain" description="2Fe-2S ferredoxin-type" evidence="8">
    <location>
        <begin position="177"/>
        <end position="271"/>
    </location>
</feature>
<dbReference type="SUPFAM" id="SSF54292">
    <property type="entry name" value="2Fe-2S ferredoxin-like"/>
    <property type="match status" value="1"/>
</dbReference>
<dbReference type="Gene3D" id="3.10.20.30">
    <property type="match status" value="1"/>
</dbReference>
<dbReference type="PANTHER" id="PTHR23426">
    <property type="entry name" value="FERREDOXIN/ADRENODOXIN"/>
    <property type="match status" value="1"/>
</dbReference>
<dbReference type="GO" id="GO:0046872">
    <property type="term" value="F:metal ion binding"/>
    <property type="evidence" value="ECO:0007669"/>
    <property type="project" value="UniProtKB-KW"/>
</dbReference>
<evidence type="ECO:0000256" key="7">
    <source>
        <dbReference type="SAM" id="MobiDB-lite"/>
    </source>
</evidence>
<dbReference type="InterPro" id="IPR008406">
    <property type="entry name" value="DRM/ARP"/>
</dbReference>
<dbReference type="InterPro" id="IPR036010">
    <property type="entry name" value="2Fe-2S_ferredoxin-like_sf"/>
</dbReference>
<comment type="similarity">
    <text evidence="1">Belongs to the DRM1/ARP family.</text>
</comment>
<evidence type="ECO:0000256" key="4">
    <source>
        <dbReference type="ARBA" id="ARBA00023004"/>
    </source>
</evidence>
<dbReference type="Proteomes" id="UP000315295">
    <property type="component" value="Unassembled WGS sequence"/>
</dbReference>
<comment type="cofactor">
    <cofactor evidence="6">
        <name>[2Fe-2S] cluster</name>
        <dbReference type="ChEBI" id="CHEBI:190135"/>
    </cofactor>
</comment>
<keyword evidence="10" id="KW-1185">Reference proteome</keyword>
<gene>
    <name evidence="9" type="ORF">C1H46_004677</name>
</gene>
<dbReference type="InterPro" id="IPR018298">
    <property type="entry name" value="Adrenodoxin_Fe-S_BS"/>
</dbReference>
<dbReference type="STRING" id="106549.A0A540NGR7"/>
<name>A0A540NGR7_MALBA</name>
<reference evidence="9 10" key="1">
    <citation type="journal article" date="2019" name="G3 (Bethesda)">
        <title>Sequencing of a Wild Apple (Malus baccata) Genome Unravels the Differences Between Cultivated and Wild Apple Species Regarding Disease Resistance and Cold Tolerance.</title>
        <authorList>
            <person name="Chen X."/>
        </authorList>
    </citation>
    <scope>NUCLEOTIDE SEQUENCE [LARGE SCALE GENOMIC DNA]</scope>
    <source>
        <strain evidence="10">cv. Shandingzi</strain>
        <tissue evidence="9">Leaves</tissue>
    </source>
</reference>